<dbReference type="EMBL" id="FLUN01000001">
    <property type="protein sequence ID" value="SBV91442.1"/>
    <property type="molecule type" value="Genomic_DNA"/>
</dbReference>
<name>A0A212IWA8_9FIRM</name>
<reference evidence="1" key="1">
    <citation type="submission" date="2016-04" db="EMBL/GenBank/DDBJ databases">
        <authorList>
            <person name="Evans L.H."/>
            <person name="Alamgir A."/>
            <person name="Owens N."/>
            <person name="Weber N.D."/>
            <person name="Virtaneva K."/>
            <person name="Barbian K."/>
            <person name="Babar A."/>
            <person name="Rosenke K."/>
        </authorList>
    </citation>
    <scope>NUCLEOTIDE SEQUENCE</scope>
    <source>
        <strain evidence="1">86</strain>
    </source>
</reference>
<evidence type="ECO:0000313" key="1">
    <source>
        <dbReference type="EMBL" id="SBV91442.1"/>
    </source>
</evidence>
<proteinExistence type="predicted"/>
<accession>A0A212IWA8</accession>
<protein>
    <submittedName>
        <fullName evidence="1">Uncharacterized protein</fullName>
    </submittedName>
</protein>
<dbReference type="SUPFAM" id="SSF141072">
    <property type="entry name" value="CalX-like"/>
    <property type="match status" value="1"/>
</dbReference>
<dbReference type="InterPro" id="IPR038081">
    <property type="entry name" value="CalX-like_sf"/>
</dbReference>
<sequence>MKNKRFFRRILAGISLAAAITVATVLVVFSLGSADPSVNFNCLTFKVAEDGSIQALVTITAENIPYLASMDFSINYNEKYFVPSDALTNEALAVPNNSSIATQAFFQQDNSLYLIDSGGNKVSPFLKEPSASSGSLKLGLLGTDGTDKLLSMALYMDNKIRPQINGSKVKWLPQYENEAIDGSARLAILADGTVADKKGAVIGTLSFRVDPAYLSEMVQKFNANGIITNPAPGEKAYLLGLSGKLQSNDVWVVMDYYYDDWGAPSEVNQRTYTKSAPTTPDGKTMHINFNFNFPKVLVTADLAEDNVTINAYDAYTNGNITDLAAALRKYSPTVRAGYADGSFEDFVIPWGAADAKYEYKVYRVDGSGNETLLAPGDYDAKGGKYRVEQHFFYTEDGVEKKYPMVRSVNLTVTPVTALGVSGTNLNKTYLNTAGSVSPVPAITSRLELPDEAVLAVSPAPAAASLTLPLALSGWTNHPDDLSQTKALDGTSWPIDSATNTITFGAGAGTYEFTQPLARADIETAYPWLTVPSDYTLTATRVIVVNPGEFVDEGDYAVTATRVGSSGENAAFTVTRSGAPLNAGSTVKLYLPNGQEVAASDYTYDTASSTITTIADDIYDTALRRYLNLGGWFVVTIQENGVAGVTEKPVFLALRDNLYLEDRVGDKDAATGNLGRFDFSGDLAGIFPYQRSKGLGSSMVLPVGYYVDTTYDGATGAPGGRLSTVKATWESTDPVQDTTNTDLYTYGPQDYDSARFDGYGLVTNPATDLKRVEIRVEDDQDKDLGGITDLTLTCAPGSSGAALTEDGQVAGIVYDTRQVGYRVRQEFTLILTNTGTKDIHGLRLDLPTDSKYEIIKAPATYLAPGMSTTFIITYVYGLTPDVHLETIHITTAQSDLADKTFTARFRVIPGAIRKVQVVTNSPVTAATPPTPIMGVAGIATGLAEGTPGAVTTPKTTGADLPSAVAGPIGYEAGYKYVWIRSETFDMYEIGEVYYYESGTANKVYLTEYEYTGENGEGEQVRYWFFLMPDDDVTVHVDFVEPDVSKLRLSAIIPEAKKDAGSMTLRTLRRWDNSSQIVNGDPLTEEESGLDHFLVVLDDDDAQAQLTIRLRQVIALIPGNDNIPVNVLIKNMKDGVILKNEAGDTAAPTTHVSLDFKAPDAGESVDIVVTVSCVPLGATAEVARSVTVTFSKPPKELAYMLEYGNSPYGMIMNSSLSDASKAFAKAEFVKTYSFTNQLLTPDKAKNNGLKNIYYTEAWGAGTNYDLADTALFVYPGEDFLDPGVSGVKDFANRPVAAADINRTVKVTLLEDSATAQADRFSGGETITLDLGTADTAVVTDWWKDPVGGMESLIRPGVYTLVYTFTDYDGTTKREIERPLIILPRNGDVTADRTVGESDAKTIENRVSDPLGYTADEADYPDRRLFQYRVCDVNNDENFNNIDANLARDSGDIVFFYEPVDYK</sequence>
<gene>
    <name evidence="1" type="ORF">KL86CLO1_10121</name>
</gene>
<organism evidence="1">
    <name type="scientific">uncultured Eubacteriales bacterium</name>
    <dbReference type="NCBI Taxonomy" id="172733"/>
    <lineage>
        <taxon>Bacteria</taxon>
        <taxon>Bacillati</taxon>
        <taxon>Bacillota</taxon>
        <taxon>Clostridia</taxon>
        <taxon>Eubacteriales</taxon>
        <taxon>environmental samples</taxon>
    </lineage>
</organism>